<accession>A0AA97I3X5</accession>
<organism evidence="2 3">
    <name type="scientific">Methanochimaera problematica</name>
    <dbReference type="NCBI Taxonomy" id="2609417"/>
    <lineage>
        <taxon>Archaea</taxon>
        <taxon>Methanobacteriati</taxon>
        <taxon>Methanobacteriota</taxon>
        <taxon>Stenosarchaea group</taxon>
        <taxon>Methanomicrobia</taxon>
        <taxon>Methanomicrobiales</taxon>
        <taxon>Methanomicrobiaceae</taxon>
        <taxon>Methanochimaera</taxon>
    </lineage>
</organism>
<feature type="transmembrane region" description="Helical" evidence="1">
    <location>
        <begin position="382"/>
        <end position="402"/>
    </location>
</feature>
<evidence type="ECO:0000313" key="2">
    <source>
        <dbReference type="EMBL" id="WOF15929.1"/>
    </source>
</evidence>
<sequence length="406" mass="43984">MRGIYSGIKLITFLILLSVFICAFASAAGIAVTPSKMTIDNAVRGGEYENTIIVFNPNDYPILAEVSVSGDVANWVKVYNENDREEPVSEISIKESNLRLVVVVNVPDDAVNGIHNAKVNIETKSSKDSSGNVGATLKVRATSSINVDVSGIEIKDGVCDYIKISDSEVDYPVPINFVFKNTGNVVISPEISVTVKKDGSIIDTFSKITVPVKPGVKEEILEEWENKGLESGDYVAVVAVSVDGKVIKKEESDFKLIPKGTFSRQGEFKKLTYEGTATAGKITKIIGTFVNTGEISTKAKLAGEIYKDGSLDSTFETDDLMVSVLDTEDLVYYFKPEESGEYTVKAVVNYEGKKTDEKEVSLTITGQNSLTSSDTKKSESQAPVGVITIVGSIIFAICLIYGRKQN</sequence>
<gene>
    <name evidence="2" type="ORF">F1737_04060</name>
</gene>
<evidence type="ECO:0008006" key="4">
    <source>
        <dbReference type="Google" id="ProtNLM"/>
    </source>
</evidence>
<name>A0AA97I3X5_9EURY</name>
<dbReference type="Proteomes" id="UP001301797">
    <property type="component" value="Chromosome"/>
</dbReference>
<dbReference type="KEGG" id="mefw:F1737_04060"/>
<keyword evidence="3" id="KW-1185">Reference proteome</keyword>
<dbReference type="AlphaFoldDB" id="A0AA97I3X5"/>
<keyword evidence="1" id="KW-0812">Transmembrane</keyword>
<evidence type="ECO:0000256" key="1">
    <source>
        <dbReference type="SAM" id="Phobius"/>
    </source>
</evidence>
<dbReference type="EMBL" id="CP043875">
    <property type="protein sequence ID" value="WOF15929.1"/>
    <property type="molecule type" value="Genomic_DNA"/>
</dbReference>
<reference evidence="2 3" key="1">
    <citation type="submission" date="2019-09" db="EMBL/GenBank/DDBJ databases">
        <title>The complete genome of Methanoplanus sp. FWC-SCC4.</title>
        <authorList>
            <person name="Chen S.-C."/>
            <person name="Zhou Y.-Z."/>
            <person name="Lai M.-C."/>
        </authorList>
    </citation>
    <scope>NUCLEOTIDE SEQUENCE [LARGE SCALE GENOMIC DNA]</scope>
    <source>
        <strain evidence="2 3">FWC-SCC4</strain>
    </source>
</reference>
<dbReference type="RefSeq" id="WP_317137499.1">
    <property type="nucleotide sequence ID" value="NZ_CP043875.1"/>
</dbReference>
<keyword evidence="1" id="KW-0472">Membrane</keyword>
<proteinExistence type="predicted"/>
<evidence type="ECO:0000313" key="3">
    <source>
        <dbReference type="Proteomes" id="UP001301797"/>
    </source>
</evidence>
<dbReference type="GeneID" id="85229314"/>
<keyword evidence="1" id="KW-1133">Transmembrane helix</keyword>
<protein>
    <recommendedName>
        <fullName evidence="4">S-layer protein</fullName>
    </recommendedName>
</protein>